<dbReference type="Proteomes" id="UP000295781">
    <property type="component" value="Chromosome"/>
</dbReference>
<organism evidence="2 3">
    <name type="scientific">Sorangium cellulosum</name>
    <name type="common">Polyangium cellulosum</name>
    <dbReference type="NCBI Taxonomy" id="56"/>
    <lineage>
        <taxon>Bacteria</taxon>
        <taxon>Pseudomonadati</taxon>
        <taxon>Myxococcota</taxon>
        <taxon>Polyangia</taxon>
        <taxon>Polyangiales</taxon>
        <taxon>Polyangiaceae</taxon>
        <taxon>Sorangium</taxon>
    </lineage>
</organism>
<dbReference type="InterPro" id="IPR029122">
    <property type="entry name" value="Ntox10"/>
</dbReference>
<evidence type="ECO:0000313" key="2">
    <source>
        <dbReference type="EMBL" id="AUX27820.1"/>
    </source>
</evidence>
<evidence type="ECO:0000313" key="3">
    <source>
        <dbReference type="Proteomes" id="UP000295781"/>
    </source>
</evidence>
<name>A0A4P2QDG4_SORCE</name>
<dbReference type="Pfam" id="PF15520">
    <property type="entry name" value="Ntox10"/>
    <property type="match status" value="1"/>
</dbReference>
<reference evidence="2 3" key="1">
    <citation type="submission" date="2015-09" db="EMBL/GenBank/DDBJ databases">
        <title>Sorangium comparison.</title>
        <authorList>
            <person name="Zaburannyi N."/>
            <person name="Bunk B."/>
            <person name="Overmann J."/>
            <person name="Mueller R."/>
        </authorList>
    </citation>
    <scope>NUCLEOTIDE SEQUENCE [LARGE SCALE GENOMIC DNA]</scope>
    <source>
        <strain evidence="2 3">So ceGT47</strain>
    </source>
</reference>
<evidence type="ECO:0000259" key="1">
    <source>
        <dbReference type="Pfam" id="PF15520"/>
    </source>
</evidence>
<accession>A0A4P2QDG4</accession>
<feature type="domain" description="Novel toxin 10" evidence="1">
    <location>
        <begin position="28"/>
        <end position="100"/>
    </location>
</feature>
<dbReference type="EMBL" id="CP012670">
    <property type="protein sequence ID" value="AUX27820.1"/>
    <property type="molecule type" value="Genomic_DNA"/>
</dbReference>
<sequence>MVAQYFGGGPALGVYAPINLSLYAYTGNNPTNYVDQNGMWLESAWDAFSLATGVVSLVDNVQQGNWGSAALDAGGVAVDALALALPVVPGGAGTALKAARGADKLNDMRKGVDQGADAAKVVARHGDDVADGGRRMDDVAGLGK</sequence>
<proteinExistence type="predicted"/>
<dbReference type="AlphaFoldDB" id="A0A4P2QDG4"/>
<protein>
    <recommendedName>
        <fullName evidence="1">Novel toxin 10 domain-containing protein</fullName>
    </recommendedName>
</protein>
<gene>
    <name evidence="2" type="ORF">SOCEGT47_084180</name>
</gene>